<feature type="transmembrane region" description="Helical" evidence="1">
    <location>
        <begin position="54"/>
        <end position="72"/>
    </location>
</feature>
<dbReference type="PATRIC" id="fig|1191523.3.peg.2815"/>
<feature type="transmembrane region" description="Helical" evidence="1">
    <location>
        <begin position="30"/>
        <end position="47"/>
    </location>
</feature>
<dbReference type="EMBL" id="CP003557">
    <property type="protein sequence ID" value="AFN75910.1"/>
    <property type="molecule type" value="Genomic_DNA"/>
</dbReference>
<feature type="transmembrane region" description="Helical" evidence="1">
    <location>
        <begin position="316"/>
        <end position="334"/>
    </location>
</feature>
<evidence type="ECO:0000256" key="1">
    <source>
        <dbReference type="SAM" id="Phobius"/>
    </source>
</evidence>
<dbReference type="RefSeq" id="WP_014857340.1">
    <property type="nucleotide sequence ID" value="NC_018178.1"/>
</dbReference>
<keyword evidence="1" id="KW-1133">Transmembrane helix</keyword>
<dbReference type="OrthoDB" id="850738at2"/>
<organism evidence="2 3">
    <name type="scientific">Melioribacter roseus (strain DSM 23840 / JCM 17771 / VKM B-2668 / P3M-2)</name>
    <dbReference type="NCBI Taxonomy" id="1191523"/>
    <lineage>
        <taxon>Bacteria</taxon>
        <taxon>Pseudomonadati</taxon>
        <taxon>Ignavibacteriota</taxon>
        <taxon>Ignavibacteria</taxon>
        <taxon>Ignavibacteriales</taxon>
        <taxon>Melioribacteraceae</taxon>
        <taxon>Melioribacter</taxon>
    </lineage>
</organism>
<dbReference type="Proteomes" id="UP000009011">
    <property type="component" value="Chromosome"/>
</dbReference>
<accession>I6Z9V6</accession>
<dbReference type="KEGG" id="mro:MROS_2680"/>
<reference evidence="2 3" key="1">
    <citation type="journal article" date="2013" name="PLoS ONE">
        <title>Genomic analysis of Melioribacter roseus, facultatively anaerobic organotrophic bacterium representing a novel deep lineage within Bacteriodetes/Chlorobi group.</title>
        <authorList>
            <person name="Kadnikov V.V."/>
            <person name="Mardanov A.V."/>
            <person name="Podosokorskaya O.A."/>
            <person name="Gavrilov S.N."/>
            <person name="Kublanov I.V."/>
            <person name="Beletsky A.V."/>
            <person name="Bonch-Osmolovskaya E.A."/>
            <person name="Ravin N.V."/>
        </authorList>
    </citation>
    <scope>NUCLEOTIDE SEQUENCE [LARGE SCALE GENOMIC DNA]</scope>
    <source>
        <strain evidence="3">JCM 17771 / P3M-2</strain>
    </source>
</reference>
<evidence type="ECO:0008006" key="4">
    <source>
        <dbReference type="Google" id="ProtNLM"/>
    </source>
</evidence>
<feature type="transmembrane region" description="Helical" evidence="1">
    <location>
        <begin position="183"/>
        <end position="216"/>
    </location>
</feature>
<feature type="transmembrane region" description="Helical" evidence="1">
    <location>
        <begin position="354"/>
        <end position="373"/>
    </location>
</feature>
<protein>
    <recommendedName>
        <fullName evidence="4">O-antigen polymerase</fullName>
    </recommendedName>
</protein>
<feature type="transmembrane region" description="Helical" evidence="1">
    <location>
        <begin position="84"/>
        <end position="102"/>
    </location>
</feature>
<evidence type="ECO:0000313" key="3">
    <source>
        <dbReference type="Proteomes" id="UP000009011"/>
    </source>
</evidence>
<keyword evidence="3" id="KW-1185">Reference proteome</keyword>
<feature type="transmembrane region" description="Helical" evidence="1">
    <location>
        <begin position="114"/>
        <end position="134"/>
    </location>
</feature>
<feature type="transmembrane region" description="Helical" evidence="1">
    <location>
        <begin position="154"/>
        <end position="171"/>
    </location>
</feature>
<keyword evidence="1" id="KW-0472">Membrane</keyword>
<name>I6Z9V6_MELRP</name>
<evidence type="ECO:0000313" key="2">
    <source>
        <dbReference type="EMBL" id="AFN75910.1"/>
    </source>
</evidence>
<sequence length="406" mass="47021">MILKKIFYFIIPFNLLIDVLLVFTDKSGSLLALFRGLILYSYFFLIISHTKNKINSNVVSIIIFTIYVFAQIPFSNDILYSLRISSQVIISMLFFYIAYNLIKSKEDLRKLNNSLYIYMFILISQTLIANIFHIGYTGYITVLYGNNDIAFGNLKDNFLNFSFPIIIAIYLSQIEKSILKKVVILIMTLIISIILILSLKRIAIFVVILGILILILKNKIKSYKILSGLILVLSFVLILNSEKLKNILSEKMIARQNNFNIERINEELRFVETEVVWKEVFSFDDPIKSIFGLQAFNSIGNYGNGRFGKRNLHIDYNLIVNTTGIIGLLLYLHIYIELIKKYTFYNKIKMNNELFSYKILLLTLIITSFFSSLGGQFYSITFRSMIFIYLGAIIKILDIETKNKLC</sequence>
<dbReference type="HOGENOM" id="CLU_677574_0_0_10"/>
<feature type="transmembrane region" description="Helical" evidence="1">
    <location>
        <begin position="7"/>
        <end position="24"/>
    </location>
</feature>
<feature type="transmembrane region" description="Helical" evidence="1">
    <location>
        <begin position="222"/>
        <end position="239"/>
    </location>
</feature>
<dbReference type="STRING" id="1191523.MROS_2680"/>
<dbReference type="eggNOG" id="COG1377">
    <property type="taxonomic scope" value="Bacteria"/>
</dbReference>
<dbReference type="AlphaFoldDB" id="I6Z9V6"/>
<keyword evidence="1" id="KW-0812">Transmembrane</keyword>
<proteinExistence type="predicted"/>
<gene>
    <name evidence="2" type="ordered locus">MROS_2680</name>
</gene>